<protein>
    <submittedName>
        <fullName evidence="2">Uncharacterized protein</fullName>
    </submittedName>
</protein>
<dbReference type="EMBL" id="KV875110">
    <property type="protein sequence ID" value="OIW22827.1"/>
    <property type="molecule type" value="Genomic_DNA"/>
</dbReference>
<feature type="region of interest" description="Disordered" evidence="1">
    <location>
        <begin position="1"/>
        <end position="29"/>
    </location>
</feature>
<proteinExistence type="predicted"/>
<dbReference type="AlphaFoldDB" id="A0A1J7I631"/>
<organism evidence="2 3">
    <name type="scientific">Coniochaeta ligniaria NRRL 30616</name>
    <dbReference type="NCBI Taxonomy" id="1408157"/>
    <lineage>
        <taxon>Eukaryota</taxon>
        <taxon>Fungi</taxon>
        <taxon>Dikarya</taxon>
        <taxon>Ascomycota</taxon>
        <taxon>Pezizomycotina</taxon>
        <taxon>Sordariomycetes</taxon>
        <taxon>Sordariomycetidae</taxon>
        <taxon>Coniochaetales</taxon>
        <taxon>Coniochaetaceae</taxon>
        <taxon>Coniochaeta</taxon>
    </lineage>
</organism>
<sequence length="163" mass="17818">MQGKRVIEPNITSQPASSPVGKRQTYGTSPAVISCPDAGTPCALAFDDDMGEGCRDRRDRQDVVENKAVEKAVEKVAEKMVVEEEVAEGLLVEKNMAEHDIKEDTAGEQPASTTHPAKSKTELDGHNELPPISNDISDVGGYQRNVMLHDRLSDEVMRDPDVF</sequence>
<gene>
    <name evidence="2" type="ORF">CONLIGDRAFT_719670</name>
</gene>
<evidence type="ECO:0000313" key="2">
    <source>
        <dbReference type="EMBL" id="OIW22827.1"/>
    </source>
</evidence>
<feature type="region of interest" description="Disordered" evidence="1">
    <location>
        <begin position="98"/>
        <end position="140"/>
    </location>
</feature>
<dbReference type="InParanoid" id="A0A1J7I631"/>
<name>A0A1J7I631_9PEZI</name>
<accession>A0A1J7I631</accession>
<dbReference type="PROSITE" id="PS51257">
    <property type="entry name" value="PROKAR_LIPOPROTEIN"/>
    <property type="match status" value="1"/>
</dbReference>
<reference evidence="2 3" key="1">
    <citation type="submission" date="2016-10" db="EMBL/GenBank/DDBJ databases">
        <title>Draft genome sequence of Coniochaeta ligniaria NRRL30616, a lignocellulolytic fungus for bioabatement of inhibitors in plant biomass hydrolysates.</title>
        <authorList>
            <consortium name="DOE Joint Genome Institute"/>
            <person name="Jimenez D.J."/>
            <person name="Hector R.E."/>
            <person name="Riley R."/>
            <person name="Sun H."/>
            <person name="Grigoriev I.V."/>
            <person name="Van Elsas J.D."/>
            <person name="Nichols N.N."/>
        </authorList>
    </citation>
    <scope>NUCLEOTIDE SEQUENCE [LARGE SCALE GENOMIC DNA]</scope>
    <source>
        <strain evidence="2 3">NRRL 30616</strain>
    </source>
</reference>
<evidence type="ECO:0000256" key="1">
    <source>
        <dbReference type="SAM" id="MobiDB-lite"/>
    </source>
</evidence>
<evidence type="ECO:0000313" key="3">
    <source>
        <dbReference type="Proteomes" id="UP000182658"/>
    </source>
</evidence>
<dbReference type="Proteomes" id="UP000182658">
    <property type="component" value="Unassembled WGS sequence"/>
</dbReference>
<keyword evidence="3" id="KW-1185">Reference proteome</keyword>